<dbReference type="InterPro" id="IPR036179">
    <property type="entry name" value="Ig-like_dom_sf"/>
</dbReference>
<accession>A0A5F8GF36</accession>
<dbReference type="GO" id="GO:0016020">
    <property type="term" value="C:membrane"/>
    <property type="evidence" value="ECO:0007669"/>
    <property type="project" value="UniProtKB-SubCell"/>
</dbReference>
<dbReference type="Proteomes" id="UP000002280">
    <property type="component" value="Chromosome 7"/>
</dbReference>
<evidence type="ECO:0000256" key="10">
    <source>
        <dbReference type="ARBA" id="ARBA00023180"/>
    </source>
</evidence>
<reference evidence="13" key="3">
    <citation type="submission" date="2025-09" db="UniProtKB">
        <authorList>
            <consortium name="Ensembl"/>
        </authorList>
    </citation>
    <scope>IDENTIFICATION</scope>
</reference>
<dbReference type="CDD" id="cd20991">
    <property type="entry name" value="Ig1_IL1R_like"/>
    <property type="match status" value="1"/>
</dbReference>
<dbReference type="Bgee" id="ENSMODG00000042076">
    <property type="expression patterns" value="Expressed in liver and 18 other cell types or tissues"/>
</dbReference>
<evidence type="ECO:0000256" key="9">
    <source>
        <dbReference type="ARBA" id="ARBA00023170"/>
    </source>
</evidence>
<dbReference type="GO" id="GO:0004909">
    <property type="term" value="F:interleukin-1, type I, activating receptor activity"/>
    <property type="evidence" value="ECO:0007669"/>
    <property type="project" value="InterPro"/>
</dbReference>
<comment type="similarity">
    <text evidence="2">Belongs to the interleukin-1 receptor family.</text>
</comment>
<keyword evidence="10" id="KW-0325">Glycoprotein</keyword>
<dbReference type="GeneTree" id="ENSGT01090000259985"/>
<evidence type="ECO:0000256" key="6">
    <source>
        <dbReference type="ARBA" id="ARBA00022989"/>
    </source>
</evidence>
<dbReference type="Ensembl" id="ENSMODT00000072179.1">
    <property type="protein sequence ID" value="ENSMODP00000046193.1"/>
    <property type="gene ID" value="ENSMODG00000042076.1"/>
</dbReference>
<dbReference type="InterPro" id="IPR004076">
    <property type="entry name" value="IL-1_rcpt_I-typ"/>
</dbReference>
<name>A0A5F8GF36_MONDO</name>
<keyword evidence="11" id="KW-0393">Immunoglobulin domain</keyword>
<keyword evidence="4 12" id="KW-0732">Signal</keyword>
<dbReference type="SUPFAM" id="SSF48726">
    <property type="entry name" value="Immunoglobulin"/>
    <property type="match status" value="1"/>
</dbReference>
<dbReference type="InParanoid" id="A0A5F8GF36"/>
<keyword evidence="7" id="KW-0472">Membrane</keyword>
<keyword evidence="5" id="KW-0677">Repeat</keyword>
<comment type="subcellular location">
    <subcellularLocation>
        <location evidence="1">Membrane</location>
        <topology evidence="1">Single-pass type I membrane protein</topology>
    </subcellularLocation>
</comment>
<evidence type="ECO:0000256" key="4">
    <source>
        <dbReference type="ARBA" id="ARBA00022729"/>
    </source>
</evidence>
<sequence>MMNLFWYASFIILLISPLEADNCVEVEAQLILVIFEDELDVRQCGQRAFDSYSNRTWYGSDGKTLISMDQNSRVHQYREILWFAPAATEDTGYYYCVERNSTHCHKEKFKIEILKKNPGICHNEQNDYIQKLPIGPGGFIVCPHLDIFKDENNNLPKVQWYKVNSFLKHVWADSLSLLYT</sequence>
<dbReference type="PRINTS" id="PR01536">
    <property type="entry name" value="INTRLKN1R12F"/>
</dbReference>
<dbReference type="PANTHER" id="PTHR11890:SF26">
    <property type="entry name" value="INTERLEUKIN-1 RECEPTOR TYPE 1"/>
    <property type="match status" value="1"/>
</dbReference>
<keyword evidence="9" id="KW-0675">Receptor</keyword>
<evidence type="ECO:0000256" key="5">
    <source>
        <dbReference type="ARBA" id="ARBA00022737"/>
    </source>
</evidence>
<evidence type="ECO:0000256" key="1">
    <source>
        <dbReference type="ARBA" id="ARBA00004479"/>
    </source>
</evidence>
<keyword evidence="6" id="KW-1133">Transmembrane helix</keyword>
<reference evidence="13 14" key="1">
    <citation type="journal article" date="2007" name="Nature">
        <title>Genome of the marsupial Monodelphis domestica reveals innovation in non-coding sequences.</title>
        <authorList>
            <person name="Mikkelsen T.S."/>
            <person name="Wakefield M.J."/>
            <person name="Aken B."/>
            <person name="Amemiya C.T."/>
            <person name="Chang J.L."/>
            <person name="Duke S."/>
            <person name="Garber M."/>
            <person name="Gentles A.J."/>
            <person name="Goodstadt L."/>
            <person name="Heger A."/>
            <person name="Jurka J."/>
            <person name="Kamal M."/>
            <person name="Mauceli E."/>
            <person name="Searle S.M."/>
            <person name="Sharpe T."/>
            <person name="Baker M.L."/>
            <person name="Batzer M.A."/>
            <person name="Benos P.V."/>
            <person name="Belov K."/>
            <person name="Clamp M."/>
            <person name="Cook A."/>
            <person name="Cuff J."/>
            <person name="Das R."/>
            <person name="Davidow L."/>
            <person name="Deakin J.E."/>
            <person name="Fazzari M.J."/>
            <person name="Glass J.L."/>
            <person name="Grabherr M."/>
            <person name="Greally J.M."/>
            <person name="Gu W."/>
            <person name="Hore T.A."/>
            <person name="Huttley G.A."/>
            <person name="Kleber M."/>
            <person name="Jirtle R.L."/>
            <person name="Koina E."/>
            <person name="Lee J.T."/>
            <person name="Mahony S."/>
            <person name="Marra M.A."/>
            <person name="Miller R.D."/>
            <person name="Nicholls R.D."/>
            <person name="Oda M."/>
            <person name="Papenfuss A.T."/>
            <person name="Parra Z.E."/>
            <person name="Pollock D.D."/>
            <person name="Ray D.A."/>
            <person name="Schein J.E."/>
            <person name="Speed T.P."/>
            <person name="Thompson K."/>
            <person name="VandeBerg J.L."/>
            <person name="Wade C.M."/>
            <person name="Walker J.A."/>
            <person name="Waters P.D."/>
            <person name="Webber C."/>
            <person name="Weidman J.R."/>
            <person name="Xie X."/>
            <person name="Zody M.C."/>
            <person name="Baldwin J."/>
            <person name="Abdouelleil A."/>
            <person name="Abdulkadir J."/>
            <person name="Abebe A."/>
            <person name="Abera B."/>
            <person name="Abreu J."/>
            <person name="Acer S.C."/>
            <person name="Aftuck L."/>
            <person name="Alexander A."/>
            <person name="An P."/>
            <person name="Anderson E."/>
            <person name="Anderson S."/>
            <person name="Arachi H."/>
            <person name="Azer M."/>
            <person name="Bachantsang P."/>
            <person name="Barry A."/>
            <person name="Bayul T."/>
            <person name="Berlin A."/>
            <person name="Bessette D."/>
            <person name="Bloom T."/>
            <person name="Bloom T."/>
            <person name="Boguslavskiy L."/>
            <person name="Bonnet C."/>
            <person name="Boukhgalter B."/>
            <person name="Bourzgui I."/>
            <person name="Brown A."/>
            <person name="Cahill P."/>
            <person name="Channer S."/>
            <person name="Cheshatsang Y."/>
            <person name="Chuda L."/>
            <person name="Citroen M."/>
            <person name="Collymore A."/>
            <person name="Cooke P."/>
            <person name="Costello M."/>
            <person name="D'Aco K."/>
            <person name="Daza R."/>
            <person name="De Haan G."/>
            <person name="DeGray S."/>
            <person name="DeMaso C."/>
            <person name="Dhargay N."/>
            <person name="Dooley K."/>
            <person name="Dooley E."/>
            <person name="Doricent M."/>
            <person name="Dorje P."/>
            <person name="Dorjee K."/>
            <person name="Dupes A."/>
            <person name="Elong R."/>
            <person name="Falk J."/>
            <person name="Farina A."/>
            <person name="Faro S."/>
            <person name="Ferguson D."/>
            <person name="Fisher S."/>
            <person name="Foley C.D."/>
            <person name="Franke A."/>
            <person name="Friedrich D."/>
            <person name="Gadbois L."/>
            <person name="Gearin G."/>
            <person name="Gearin C.R."/>
            <person name="Giannoukos G."/>
            <person name="Goode T."/>
            <person name="Graham J."/>
            <person name="Grandbois E."/>
            <person name="Grewal S."/>
            <person name="Gyaltsen K."/>
            <person name="Hafez N."/>
            <person name="Hagos B."/>
            <person name="Hall J."/>
            <person name="Henson C."/>
            <person name="Hollinger A."/>
            <person name="Honan T."/>
            <person name="Huard M.D."/>
            <person name="Hughes L."/>
            <person name="Hurhula B."/>
            <person name="Husby M.E."/>
            <person name="Kamat A."/>
            <person name="Kanga B."/>
            <person name="Kashin S."/>
            <person name="Khazanovich D."/>
            <person name="Kisner P."/>
            <person name="Lance K."/>
            <person name="Lara M."/>
            <person name="Lee W."/>
            <person name="Lennon N."/>
            <person name="Letendre F."/>
            <person name="LeVine R."/>
            <person name="Lipovsky A."/>
            <person name="Liu X."/>
            <person name="Liu J."/>
            <person name="Liu S."/>
            <person name="Lokyitsang T."/>
            <person name="Lokyitsang Y."/>
            <person name="Lubonja R."/>
            <person name="Lui A."/>
            <person name="MacDonald P."/>
            <person name="Magnisalis V."/>
            <person name="Maru K."/>
            <person name="Matthews C."/>
            <person name="McCusker W."/>
            <person name="McDonough S."/>
            <person name="Mehta T."/>
            <person name="Meldrim J."/>
            <person name="Meneus L."/>
            <person name="Mihai O."/>
            <person name="Mihalev A."/>
            <person name="Mihova T."/>
            <person name="Mittelman R."/>
            <person name="Mlenga V."/>
            <person name="Montmayeur A."/>
            <person name="Mulrain L."/>
            <person name="Navidi A."/>
            <person name="Naylor J."/>
            <person name="Negash T."/>
            <person name="Nguyen T."/>
            <person name="Nguyen N."/>
            <person name="Nicol R."/>
            <person name="Norbu C."/>
            <person name="Norbu N."/>
            <person name="Novod N."/>
            <person name="O'Neill B."/>
            <person name="Osman S."/>
            <person name="Markiewicz E."/>
            <person name="Oyono O.L."/>
            <person name="Patti C."/>
            <person name="Phunkhang P."/>
            <person name="Pierre F."/>
            <person name="Priest M."/>
            <person name="Raghuraman S."/>
            <person name="Rege F."/>
            <person name="Reyes R."/>
            <person name="Rise C."/>
            <person name="Rogov P."/>
            <person name="Ross K."/>
            <person name="Ryan E."/>
            <person name="Settipalli S."/>
            <person name="Shea T."/>
            <person name="Sherpa N."/>
            <person name="Shi L."/>
            <person name="Shih D."/>
            <person name="Sparrow T."/>
            <person name="Spaulding J."/>
            <person name="Stalker J."/>
            <person name="Stange-Thomann N."/>
            <person name="Stavropoulos S."/>
            <person name="Stone C."/>
            <person name="Strader C."/>
            <person name="Tesfaye S."/>
            <person name="Thomson T."/>
            <person name="Thoulutsang Y."/>
            <person name="Thoulutsang D."/>
            <person name="Topham K."/>
            <person name="Topping I."/>
            <person name="Tsamla T."/>
            <person name="Vassiliev H."/>
            <person name="Vo A."/>
            <person name="Wangchuk T."/>
            <person name="Wangdi T."/>
            <person name="Weiand M."/>
            <person name="Wilkinson J."/>
            <person name="Wilson A."/>
            <person name="Yadav S."/>
            <person name="Young G."/>
            <person name="Yu Q."/>
            <person name="Zembek L."/>
            <person name="Zhong D."/>
            <person name="Zimmer A."/>
            <person name="Zwirko Z."/>
            <person name="Jaffe D.B."/>
            <person name="Alvarez P."/>
            <person name="Brockman W."/>
            <person name="Butler J."/>
            <person name="Chin C."/>
            <person name="Gnerre S."/>
            <person name="MacCallum I."/>
            <person name="Graves J.A."/>
            <person name="Ponting C.P."/>
            <person name="Breen M."/>
            <person name="Samollow P.B."/>
            <person name="Lander E.S."/>
            <person name="Lindblad-Toh K."/>
        </authorList>
    </citation>
    <scope>NUCLEOTIDE SEQUENCE [LARGE SCALE GENOMIC DNA]</scope>
</reference>
<evidence type="ECO:0000313" key="13">
    <source>
        <dbReference type="Ensembl" id="ENSMODP00000046193.1"/>
    </source>
</evidence>
<evidence type="ECO:0000313" key="14">
    <source>
        <dbReference type="Proteomes" id="UP000002280"/>
    </source>
</evidence>
<reference evidence="13" key="2">
    <citation type="submission" date="2025-08" db="UniProtKB">
        <authorList>
            <consortium name="Ensembl"/>
        </authorList>
    </citation>
    <scope>IDENTIFICATION</scope>
</reference>
<dbReference type="PRINTS" id="PR01538">
    <property type="entry name" value="INTRLEUKN1R1"/>
</dbReference>
<evidence type="ECO:0000256" key="11">
    <source>
        <dbReference type="ARBA" id="ARBA00023319"/>
    </source>
</evidence>
<evidence type="ECO:0000256" key="12">
    <source>
        <dbReference type="SAM" id="SignalP"/>
    </source>
</evidence>
<feature type="chain" id="PRO_5023820214" evidence="12">
    <location>
        <begin position="21"/>
        <end position="180"/>
    </location>
</feature>
<dbReference type="InterPro" id="IPR013783">
    <property type="entry name" value="Ig-like_fold"/>
</dbReference>
<keyword evidence="8" id="KW-1015">Disulfide bond</keyword>
<dbReference type="STRING" id="13616.ENSMODP00000046193"/>
<feature type="signal peptide" evidence="12">
    <location>
        <begin position="1"/>
        <end position="20"/>
    </location>
</feature>
<evidence type="ECO:0000256" key="3">
    <source>
        <dbReference type="ARBA" id="ARBA00022692"/>
    </source>
</evidence>
<dbReference type="InterPro" id="IPR004074">
    <property type="entry name" value="IL-1_rcpt_I/II-typ"/>
</dbReference>
<protein>
    <submittedName>
        <fullName evidence="13">Uncharacterized protein</fullName>
    </submittedName>
</protein>
<proteinExistence type="inferred from homology"/>
<keyword evidence="14" id="KW-1185">Reference proteome</keyword>
<dbReference type="PANTHER" id="PTHR11890">
    <property type="entry name" value="INTERLEUKIN-1 RECEPTOR FAMILY MEMBER"/>
    <property type="match status" value="1"/>
</dbReference>
<organism evidence="13 14">
    <name type="scientific">Monodelphis domestica</name>
    <name type="common">Gray short-tailed opossum</name>
    <dbReference type="NCBI Taxonomy" id="13616"/>
    <lineage>
        <taxon>Eukaryota</taxon>
        <taxon>Metazoa</taxon>
        <taxon>Chordata</taxon>
        <taxon>Craniata</taxon>
        <taxon>Vertebrata</taxon>
        <taxon>Euteleostomi</taxon>
        <taxon>Mammalia</taxon>
        <taxon>Metatheria</taxon>
        <taxon>Didelphimorphia</taxon>
        <taxon>Didelphidae</taxon>
        <taxon>Monodelphis</taxon>
    </lineage>
</organism>
<evidence type="ECO:0000256" key="8">
    <source>
        <dbReference type="ARBA" id="ARBA00023157"/>
    </source>
</evidence>
<dbReference type="InterPro" id="IPR015621">
    <property type="entry name" value="IL-1_rcpt_fam"/>
</dbReference>
<evidence type="ECO:0000256" key="7">
    <source>
        <dbReference type="ARBA" id="ARBA00023136"/>
    </source>
</evidence>
<keyword evidence="3" id="KW-0812">Transmembrane</keyword>
<evidence type="ECO:0000256" key="2">
    <source>
        <dbReference type="ARBA" id="ARBA00009752"/>
    </source>
</evidence>
<dbReference type="Gene3D" id="2.60.40.10">
    <property type="entry name" value="Immunoglobulins"/>
    <property type="match status" value="2"/>
</dbReference>
<dbReference type="OMA" id="NEYEVTW"/>
<dbReference type="AlphaFoldDB" id="A0A5F8GF36"/>